<dbReference type="Proteomes" id="UP000552644">
    <property type="component" value="Unassembled WGS sequence"/>
</dbReference>
<comment type="caution">
    <text evidence="7">The sequence shown here is derived from an EMBL/GenBank/DDBJ whole genome shotgun (WGS) entry which is preliminary data.</text>
</comment>
<dbReference type="SUPFAM" id="SSF46689">
    <property type="entry name" value="Homeodomain-like"/>
    <property type="match status" value="1"/>
</dbReference>
<dbReference type="InterPro" id="IPR003012">
    <property type="entry name" value="Tet_transcr_reg_TetR"/>
</dbReference>
<evidence type="ECO:0000256" key="4">
    <source>
        <dbReference type="ARBA" id="ARBA00023163"/>
    </source>
</evidence>
<dbReference type="GO" id="GO:0000976">
    <property type="term" value="F:transcription cis-regulatory region binding"/>
    <property type="evidence" value="ECO:0007669"/>
    <property type="project" value="TreeGrafter"/>
</dbReference>
<dbReference type="PROSITE" id="PS50977">
    <property type="entry name" value="HTH_TETR_2"/>
    <property type="match status" value="1"/>
</dbReference>
<dbReference type="EMBL" id="JACHJP010000011">
    <property type="protein sequence ID" value="MBB4919995.1"/>
    <property type="molecule type" value="Genomic_DNA"/>
</dbReference>
<keyword evidence="8" id="KW-1185">Reference proteome</keyword>
<dbReference type="InterPro" id="IPR050109">
    <property type="entry name" value="HTH-type_TetR-like_transc_reg"/>
</dbReference>
<dbReference type="Gene3D" id="1.10.10.60">
    <property type="entry name" value="Homeodomain-like"/>
    <property type="match status" value="1"/>
</dbReference>
<evidence type="ECO:0000313" key="7">
    <source>
        <dbReference type="EMBL" id="MBB4919995.1"/>
    </source>
</evidence>
<dbReference type="AlphaFoldDB" id="A0A7W7VS27"/>
<dbReference type="InterPro" id="IPR036271">
    <property type="entry name" value="Tet_transcr_reg_TetR-rel_C_sf"/>
</dbReference>
<dbReference type="PRINTS" id="PR00400">
    <property type="entry name" value="TETREPRESSOR"/>
</dbReference>
<dbReference type="GO" id="GO:0003700">
    <property type="term" value="F:DNA-binding transcription factor activity"/>
    <property type="evidence" value="ECO:0007669"/>
    <property type="project" value="TreeGrafter"/>
</dbReference>
<keyword evidence="3 5" id="KW-0238">DNA-binding</keyword>
<dbReference type="GO" id="GO:0046677">
    <property type="term" value="P:response to antibiotic"/>
    <property type="evidence" value="ECO:0007669"/>
    <property type="project" value="InterPro"/>
</dbReference>
<evidence type="ECO:0000256" key="5">
    <source>
        <dbReference type="PROSITE-ProRule" id="PRU00335"/>
    </source>
</evidence>
<protein>
    <submittedName>
        <fullName evidence="7">AcrR family transcriptional regulator</fullName>
    </submittedName>
</protein>
<feature type="domain" description="HTH tetR-type" evidence="6">
    <location>
        <begin position="16"/>
        <end position="76"/>
    </location>
</feature>
<sequence>MSTPTGEPKARSPWGGLNRDRIIAVAQDIARREGLEALTIRRLATDLGVSRMALYRHVPDKEALVGLTLDAIARQDIVPPVPETGPWPQRLRALALGMHRELGAYPGTIDVLTAPHTHHGPGPLRLVETILTILTDAGLDERDTARYYLVFLDLVLGRLQREAHGDPIANHRQATIATEPDAPDQLRAIEPHLRNLTPEDIFHTELDMLIAAITTHAHH</sequence>
<dbReference type="GO" id="GO:0045892">
    <property type="term" value="P:negative regulation of DNA-templated transcription"/>
    <property type="evidence" value="ECO:0007669"/>
    <property type="project" value="InterPro"/>
</dbReference>
<keyword evidence="2" id="KW-0805">Transcription regulation</keyword>
<evidence type="ECO:0000256" key="2">
    <source>
        <dbReference type="ARBA" id="ARBA00023015"/>
    </source>
</evidence>
<dbReference type="Pfam" id="PF02909">
    <property type="entry name" value="TetR_C_1"/>
    <property type="match status" value="1"/>
</dbReference>
<dbReference type="InterPro" id="IPR009057">
    <property type="entry name" value="Homeodomain-like_sf"/>
</dbReference>
<dbReference type="Gene3D" id="1.10.357.10">
    <property type="entry name" value="Tetracycline Repressor, domain 2"/>
    <property type="match status" value="1"/>
</dbReference>
<dbReference type="SUPFAM" id="SSF48498">
    <property type="entry name" value="Tetracyclin repressor-like, C-terminal domain"/>
    <property type="match status" value="1"/>
</dbReference>
<evidence type="ECO:0000313" key="8">
    <source>
        <dbReference type="Proteomes" id="UP000552644"/>
    </source>
</evidence>
<dbReference type="PANTHER" id="PTHR30055:SF151">
    <property type="entry name" value="TRANSCRIPTIONAL REGULATORY PROTEIN"/>
    <property type="match status" value="1"/>
</dbReference>
<reference evidence="7 8" key="1">
    <citation type="submission" date="2020-08" db="EMBL/GenBank/DDBJ databases">
        <title>Genomic Encyclopedia of Type Strains, Phase III (KMG-III): the genomes of soil and plant-associated and newly described type strains.</title>
        <authorList>
            <person name="Whitman W."/>
        </authorList>
    </citation>
    <scope>NUCLEOTIDE SEQUENCE [LARGE SCALE GENOMIC DNA]</scope>
    <source>
        <strain evidence="7 8">CECT 8840</strain>
    </source>
</reference>
<organism evidence="7 8">
    <name type="scientific">Streptosporangium saharense</name>
    <dbReference type="NCBI Taxonomy" id="1706840"/>
    <lineage>
        <taxon>Bacteria</taxon>
        <taxon>Bacillati</taxon>
        <taxon>Actinomycetota</taxon>
        <taxon>Actinomycetes</taxon>
        <taxon>Streptosporangiales</taxon>
        <taxon>Streptosporangiaceae</taxon>
        <taxon>Streptosporangium</taxon>
    </lineage>
</organism>
<evidence type="ECO:0000256" key="1">
    <source>
        <dbReference type="ARBA" id="ARBA00022491"/>
    </source>
</evidence>
<dbReference type="InterPro" id="IPR001647">
    <property type="entry name" value="HTH_TetR"/>
</dbReference>
<proteinExistence type="predicted"/>
<evidence type="ECO:0000259" key="6">
    <source>
        <dbReference type="PROSITE" id="PS50977"/>
    </source>
</evidence>
<keyword evidence="4" id="KW-0804">Transcription</keyword>
<dbReference type="Pfam" id="PF00440">
    <property type="entry name" value="TetR_N"/>
    <property type="match status" value="1"/>
</dbReference>
<dbReference type="InterPro" id="IPR004111">
    <property type="entry name" value="Repressor_TetR_C"/>
</dbReference>
<dbReference type="RefSeq" id="WP_184723213.1">
    <property type="nucleotide sequence ID" value="NZ_JACHJP010000011.1"/>
</dbReference>
<name>A0A7W7VS27_9ACTN</name>
<keyword evidence="1" id="KW-0678">Repressor</keyword>
<evidence type="ECO:0000256" key="3">
    <source>
        <dbReference type="ARBA" id="ARBA00023125"/>
    </source>
</evidence>
<feature type="DNA-binding region" description="H-T-H motif" evidence="5">
    <location>
        <begin position="39"/>
        <end position="58"/>
    </location>
</feature>
<dbReference type="PANTHER" id="PTHR30055">
    <property type="entry name" value="HTH-TYPE TRANSCRIPTIONAL REGULATOR RUTR"/>
    <property type="match status" value="1"/>
</dbReference>
<accession>A0A7W7VS27</accession>
<gene>
    <name evidence="7" type="ORF">FHS44_007139</name>
</gene>